<feature type="domain" description="DDH" evidence="1">
    <location>
        <begin position="19"/>
        <end position="159"/>
    </location>
</feature>
<dbReference type="Pfam" id="PF02272">
    <property type="entry name" value="DHHA1"/>
    <property type="match status" value="1"/>
</dbReference>
<evidence type="ECO:0000259" key="1">
    <source>
        <dbReference type="Pfam" id="PF01368"/>
    </source>
</evidence>
<evidence type="ECO:0000259" key="2">
    <source>
        <dbReference type="Pfam" id="PF02272"/>
    </source>
</evidence>
<gene>
    <name evidence="3" type="ORF">KHX13_02350</name>
</gene>
<feature type="domain" description="DHHA1" evidence="2">
    <location>
        <begin position="246"/>
        <end position="313"/>
    </location>
</feature>
<dbReference type="SUPFAM" id="SSF64182">
    <property type="entry name" value="DHH phosphoesterases"/>
    <property type="match status" value="1"/>
</dbReference>
<dbReference type="Pfam" id="PF01368">
    <property type="entry name" value="DHH"/>
    <property type="match status" value="1"/>
</dbReference>
<dbReference type="Gene3D" id="3.10.310.30">
    <property type="match status" value="1"/>
</dbReference>
<sequence length="318" mass="34571">MSKNVGYKETWDLIMAASRIAIVSHIGPDGDTTGSGLALAEALRQKGKTVHLLVDDVIPLTYRFMPGADAYHQVTEGETIPTDLTIVVDASSKDRMGANEAALSSPILNIDHHISNTHYADYLLLDPKAAATGEVIYRLFKENHVSINKNMAICLYTAIVTDCGFFKYGNTTPACMMAAAELLPYGVHPDEISDILEMKSRETIELLAKVLPTLTFYEGGKISTLEIRHDLYQKEISTDSFIYYPRYIEGVEVAVVFKAVEEDETRVSMRSRLVDVSQIALSFGGGGHVKAAGCTIKAPLPEAKKALIGALSTALKGA</sequence>
<dbReference type="AlphaFoldDB" id="A0A943ED32"/>
<dbReference type="PANTHER" id="PTHR47618:SF1">
    <property type="entry name" value="BIFUNCTIONAL OLIGORIBONUCLEASE AND PAP PHOSPHATASE NRNA"/>
    <property type="match status" value="1"/>
</dbReference>
<dbReference type="EMBL" id="JAGZCZ010000002">
    <property type="protein sequence ID" value="MBS5519168.1"/>
    <property type="molecule type" value="Genomic_DNA"/>
</dbReference>
<protein>
    <submittedName>
        <fullName evidence="3">Bifunctional oligoribonuclease/PAP phosphatase NrnA</fullName>
    </submittedName>
</protein>
<dbReference type="Gene3D" id="3.90.1640.10">
    <property type="entry name" value="inorganic pyrophosphatase (n-terminal core)"/>
    <property type="match status" value="1"/>
</dbReference>
<evidence type="ECO:0000313" key="3">
    <source>
        <dbReference type="EMBL" id="MBS5519168.1"/>
    </source>
</evidence>
<dbReference type="Proteomes" id="UP000754226">
    <property type="component" value="Unassembled WGS sequence"/>
</dbReference>
<accession>A0A943ED32</accession>
<reference evidence="3" key="1">
    <citation type="submission" date="2021-02" db="EMBL/GenBank/DDBJ databases">
        <title>Infant gut strain persistence is associated with maternal origin, phylogeny, and functional potential including surface adhesion and iron acquisition.</title>
        <authorList>
            <person name="Lou Y.C."/>
        </authorList>
    </citation>
    <scope>NUCLEOTIDE SEQUENCE</scope>
    <source>
        <strain evidence="3">L3_106_000M1_dasL3_106_000M1_concoct_15</strain>
    </source>
</reference>
<dbReference type="GO" id="GO:0003676">
    <property type="term" value="F:nucleic acid binding"/>
    <property type="evidence" value="ECO:0007669"/>
    <property type="project" value="InterPro"/>
</dbReference>
<organism evidence="3 4">
    <name type="scientific">Acidaminococcus intestini</name>
    <dbReference type="NCBI Taxonomy" id="187327"/>
    <lineage>
        <taxon>Bacteria</taxon>
        <taxon>Bacillati</taxon>
        <taxon>Bacillota</taxon>
        <taxon>Negativicutes</taxon>
        <taxon>Acidaminococcales</taxon>
        <taxon>Acidaminococcaceae</taxon>
        <taxon>Acidaminococcus</taxon>
    </lineage>
</organism>
<proteinExistence type="predicted"/>
<dbReference type="InterPro" id="IPR038763">
    <property type="entry name" value="DHH_sf"/>
</dbReference>
<dbReference type="InterPro" id="IPR003156">
    <property type="entry name" value="DHHA1_dom"/>
</dbReference>
<comment type="caution">
    <text evidence="3">The sequence shown here is derived from an EMBL/GenBank/DDBJ whole genome shotgun (WGS) entry which is preliminary data.</text>
</comment>
<dbReference type="InterPro" id="IPR001667">
    <property type="entry name" value="DDH_dom"/>
</dbReference>
<dbReference type="PANTHER" id="PTHR47618">
    <property type="entry name" value="BIFUNCTIONAL OLIGORIBONUCLEASE AND PAP PHOSPHATASE NRNA"/>
    <property type="match status" value="1"/>
</dbReference>
<name>A0A943ED32_9FIRM</name>
<evidence type="ECO:0000313" key="4">
    <source>
        <dbReference type="Proteomes" id="UP000754226"/>
    </source>
</evidence>
<dbReference type="InterPro" id="IPR051319">
    <property type="entry name" value="Oligoribo/pAp-PDE_c-di-AMP_PDE"/>
</dbReference>